<keyword evidence="3" id="KW-0812">Transmembrane</keyword>
<evidence type="ECO:0000256" key="2">
    <source>
        <dbReference type="PIRSR" id="PIRSR018571-1"/>
    </source>
</evidence>
<dbReference type="EMBL" id="CP003359">
    <property type="protein sequence ID" value="AGB41697.1"/>
    <property type="molecule type" value="Genomic_DNA"/>
</dbReference>
<evidence type="ECO:0000313" key="4">
    <source>
        <dbReference type="EMBL" id="AGB41697.1"/>
    </source>
</evidence>
<protein>
    <recommendedName>
        <fullName evidence="1">Sporulation sigma-E factor-processing peptidase</fullName>
        <ecNumber evidence="1">3.4.23.-</ecNumber>
    </recommendedName>
    <alternativeName>
        <fullName evidence="1">Membrane-associated aspartic protease</fullName>
    </alternativeName>
    <alternativeName>
        <fullName evidence="1">Stage II sporulation protein GA</fullName>
    </alternativeName>
</protein>
<dbReference type="eggNOG" id="ENOG50301AF">
    <property type="taxonomic scope" value="Bacteria"/>
</dbReference>
<dbReference type="GO" id="GO:0004190">
    <property type="term" value="F:aspartic-type endopeptidase activity"/>
    <property type="evidence" value="ECO:0007669"/>
    <property type="project" value="UniProtKB-KW"/>
</dbReference>
<keyword evidence="1" id="KW-0378">Hydrolase</keyword>
<name>L0K8T4_HALHC</name>
<keyword evidence="3" id="KW-1133">Transmembrane helix</keyword>
<keyword evidence="1" id="KW-1003">Cell membrane</keyword>
<dbReference type="EC" id="3.4.23.-" evidence="1"/>
<feature type="transmembrane region" description="Helical" evidence="3">
    <location>
        <begin position="6"/>
        <end position="26"/>
    </location>
</feature>
<dbReference type="GO" id="GO:0006508">
    <property type="term" value="P:proteolysis"/>
    <property type="evidence" value="ECO:0007669"/>
    <property type="project" value="UniProtKB-KW"/>
</dbReference>
<feature type="transmembrane region" description="Helical" evidence="3">
    <location>
        <begin position="90"/>
        <end position="110"/>
    </location>
</feature>
<feature type="transmembrane region" description="Helical" evidence="3">
    <location>
        <begin position="130"/>
        <end position="151"/>
    </location>
</feature>
<keyword evidence="1" id="KW-0645">Protease</keyword>
<reference evidence="5" key="1">
    <citation type="submission" date="2012-02" db="EMBL/GenBank/DDBJ databases">
        <title>The complete genome of Halobacteroides halobius DSM 5150.</title>
        <authorList>
            <person name="Lucas S."/>
            <person name="Copeland A."/>
            <person name="Lapidus A."/>
            <person name="Glavina del Rio T."/>
            <person name="Dalin E."/>
            <person name="Tice H."/>
            <person name="Bruce D."/>
            <person name="Goodwin L."/>
            <person name="Pitluck S."/>
            <person name="Peters L."/>
            <person name="Mikhailova N."/>
            <person name="Gu W."/>
            <person name="Kyrpides N."/>
            <person name="Mavromatis K."/>
            <person name="Ivanova N."/>
            <person name="Brettin T."/>
            <person name="Detter J.C."/>
            <person name="Han C."/>
            <person name="Larimer F."/>
            <person name="Land M."/>
            <person name="Hauser L."/>
            <person name="Markowitz V."/>
            <person name="Cheng J.-F."/>
            <person name="Hugenholtz P."/>
            <person name="Woyke T."/>
            <person name="Wu D."/>
            <person name="Tindall B."/>
            <person name="Pomrenke H."/>
            <person name="Brambilla E."/>
            <person name="Klenk H.-P."/>
            <person name="Eisen J.A."/>
        </authorList>
    </citation>
    <scope>NUCLEOTIDE SEQUENCE [LARGE SCALE GENOMIC DNA]</scope>
    <source>
        <strain evidence="5">ATCC 35273 / DSM 5150 / MD-1</strain>
    </source>
</reference>
<dbReference type="InterPro" id="IPR005081">
    <property type="entry name" value="SpoIIGA"/>
</dbReference>
<keyword evidence="1" id="KW-0749">Sporulation</keyword>
<dbReference type="OrthoDB" id="2690199at2"/>
<feature type="transmembrane region" description="Helical" evidence="3">
    <location>
        <begin position="38"/>
        <end position="57"/>
    </location>
</feature>
<sequence length="301" mass="34252">MELVVYLDLLAAVNLVMNYLLLWATAKLAELNYKIWRLFLTSLLGTIYTVLIILPQFSYLNQIPIHFLLSVLMIFVSFAPLDYRLFFKALGYLYLITFVTAGAILALYNLTGGSPLNSLALVLNISPDNLWIIIYGFILIIIIGKFGWMLIRQKLFPNIFSVLISIDFDGDSQQIKALVDTGNQLEDPLTKTPVIIVEVEVLLEILPERIKDAFCKYNYNSDQLLDEMIDTCWANRFRLIPFSSIGKQDGMLVGFRPDKVTIKAEDEVFTTSDVIIALQSRSLDNDEYQALLNPQVFRATN</sequence>
<dbReference type="Pfam" id="PF03419">
    <property type="entry name" value="Peptidase_U4"/>
    <property type="match status" value="1"/>
</dbReference>
<dbReference type="RefSeq" id="WP_015327413.1">
    <property type="nucleotide sequence ID" value="NC_019978.1"/>
</dbReference>
<dbReference type="PIRSF" id="PIRSF018571">
    <property type="entry name" value="SpoIIGA"/>
    <property type="match status" value="1"/>
</dbReference>
<keyword evidence="1" id="KW-0064">Aspartyl protease</keyword>
<comment type="similarity">
    <text evidence="1">Belongs to the peptidase U4 family.</text>
</comment>
<comment type="function">
    <text evidence="1">Probable aspartic protease that is responsible for the proteolytic cleavage of the RNA polymerase sigma E factor (SigE/spoIIGB) to yield the active peptide in the mother cell during sporulation. Responds to a signal from the forespore that is triggered by the extracellular signal protein SpoIIR.</text>
</comment>
<feature type="active site" evidence="2">
    <location>
        <position position="180"/>
    </location>
</feature>
<dbReference type="HOGENOM" id="CLU_059158_0_0_9"/>
<accession>L0K8T4</accession>
<keyword evidence="5" id="KW-1185">Reference proteome</keyword>
<evidence type="ECO:0000256" key="3">
    <source>
        <dbReference type="SAM" id="Phobius"/>
    </source>
</evidence>
<keyword evidence="1 3" id="KW-0472">Membrane</keyword>
<organism evidence="4 5">
    <name type="scientific">Halobacteroides halobius (strain ATCC 35273 / DSM 5150 / MD-1)</name>
    <dbReference type="NCBI Taxonomy" id="748449"/>
    <lineage>
        <taxon>Bacteria</taxon>
        <taxon>Bacillati</taxon>
        <taxon>Bacillota</taxon>
        <taxon>Clostridia</taxon>
        <taxon>Halanaerobiales</taxon>
        <taxon>Halobacteroidaceae</taxon>
        <taxon>Halobacteroides</taxon>
    </lineage>
</organism>
<dbReference type="AlphaFoldDB" id="L0K8T4"/>
<dbReference type="KEGG" id="hhl:Halha_1761"/>
<dbReference type="STRING" id="748449.Halha_1761"/>
<dbReference type="GO" id="GO:0030435">
    <property type="term" value="P:sporulation resulting in formation of a cellular spore"/>
    <property type="evidence" value="ECO:0007669"/>
    <property type="project" value="UniProtKB-KW"/>
</dbReference>
<dbReference type="Proteomes" id="UP000010880">
    <property type="component" value="Chromosome"/>
</dbReference>
<dbReference type="GO" id="GO:0005886">
    <property type="term" value="C:plasma membrane"/>
    <property type="evidence" value="ECO:0007669"/>
    <property type="project" value="UniProtKB-SubCell"/>
</dbReference>
<feature type="transmembrane region" description="Helical" evidence="3">
    <location>
        <begin position="63"/>
        <end position="83"/>
    </location>
</feature>
<evidence type="ECO:0000256" key="1">
    <source>
        <dbReference type="PIRNR" id="PIRNR018571"/>
    </source>
</evidence>
<dbReference type="GO" id="GO:0030436">
    <property type="term" value="P:asexual sporulation"/>
    <property type="evidence" value="ECO:0007669"/>
    <property type="project" value="InterPro"/>
</dbReference>
<dbReference type="NCBIfam" id="TIGR02854">
    <property type="entry name" value="spore_II_GA"/>
    <property type="match status" value="1"/>
</dbReference>
<proteinExistence type="inferred from homology"/>
<evidence type="ECO:0000313" key="5">
    <source>
        <dbReference type="Proteomes" id="UP000010880"/>
    </source>
</evidence>
<gene>
    <name evidence="4" type="ordered locus">Halha_1761</name>
</gene>
<comment type="subcellular location">
    <subcellularLocation>
        <location evidence="1">Cell membrane</location>
    </subcellularLocation>
</comment>